<keyword evidence="2" id="KW-1185">Reference proteome</keyword>
<gene>
    <name evidence="1" type="ORF">TcWFU_003635</name>
</gene>
<name>A0ABR4QCV0_9CEST</name>
<organism evidence="1 2">
    <name type="scientific">Taenia crassiceps</name>
    <dbReference type="NCBI Taxonomy" id="6207"/>
    <lineage>
        <taxon>Eukaryota</taxon>
        <taxon>Metazoa</taxon>
        <taxon>Spiralia</taxon>
        <taxon>Lophotrochozoa</taxon>
        <taxon>Platyhelminthes</taxon>
        <taxon>Cestoda</taxon>
        <taxon>Eucestoda</taxon>
        <taxon>Cyclophyllidea</taxon>
        <taxon>Taeniidae</taxon>
        <taxon>Taenia</taxon>
    </lineage>
</organism>
<reference evidence="1 2" key="1">
    <citation type="journal article" date="2022" name="Front. Cell. Infect. Microbiol.">
        <title>The Genomes of Two Strains of Taenia crassiceps the Animal Model for the Study of Human Cysticercosis.</title>
        <authorList>
            <person name="Bobes R.J."/>
            <person name="Estrada K."/>
            <person name="Rios-Valencia D.G."/>
            <person name="Calderon-Gallegos A."/>
            <person name="de la Torre P."/>
            <person name="Carrero J.C."/>
            <person name="Sanchez-Flores A."/>
            <person name="Laclette J.P."/>
        </authorList>
    </citation>
    <scope>NUCLEOTIDE SEQUENCE [LARGE SCALE GENOMIC DNA]</scope>
    <source>
        <strain evidence="1">WFUcys</strain>
    </source>
</reference>
<proteinExistence type="predicted"/>
<comment type="caution">
    <text evidence="1">The sequence shown here is derived from an EMBL/GenBank/DDBJ whole genome shotgun (WGS) entry which is preliminary data.</text>
</comment>
<sequence length="96" mass="9880">MRGLLCTSEVTHFEEGVTLSSVHTIDVFPGTLRALHHTTTVTSAEMRIAAASGSGGNAGAFYGGIVEPDQCSGGGGLGILAFRSLFQTKRVLSPTA</sequence>
<dbReference type="EMBL" id="JAKROA010000004">
    <property type="protein sequence ID" value="KAL5107568.1"/>
    <property type="molecule type" value="Genomic_DNA"/>
</dbReference>
<protein>
    <submittedName>
        <fullName evidence="1">Uncharacterized protein</fullName>
    </submittedName>
</protein>
<accession>A0ABR4QCV0</accession>
<evidence type="ECO:0000313" key="2">
    <source>
        <dbReference type="Proteomes" id="UP001651158"/>
    </source>
</evidence>
<evidence type="ECO:0000313" key="1">
    <source>
        <dbReference type="EMBL" id="KAL5107568.1"/>
    </source>
</evidence>
<dbReference type="Proteomes" id="UP001651158">
    <property type="component" value="Unassembled WGS sequence"/>
</dbReference>